<dbReference type="EMBL" id="CP008947">
    <property type="protein sequence ID" value="AII08451.1"/>
    <property type="molecule type" value="Genomic_DNA"/>
</dbReference>
<gene>
    <name evidence="1" type="ORF">EP51_29080</name>
</gene>
<dbReference type="RefSeq" id="WP_128641217.1">
    <property type="nucleotide sequence ID" value="NZ_CP008947.1"/>
</dbReference>
<proteinExistence type="predicted"/>
<evidence type="ECO:0000313" key="2">
    <source>
        <dbReference type="Proteomes" id="UP000028488"/>
    </source>
</evidence>
<evidence type="ECO:0000313" key="1">
    <source>
        <dbReference type="EMBL" id="AII08451.1"/>
    </source>
</evidence>
<accession>A0A076ERC0</accession>
<dbReference type="Proteomes" id="UP000028488">
    <property type="component" value="Chromosome"/>
</dbReference>
<protein>
    <submittedName>
        <fullName evidence="1">Uncharacterized protein</fullName>
    </submittedName>
</protein>
<dbReference type="eggNOG" id="ENOG5033KRI">
    <property type="taxonomic scope" value="Bacteria"/>
</dbReference>
<reference evidence="1 2" key="1">
    <citation type="submission" date="2014-07" db="EMBL/GenBank/DDBJ databases">
        <title>Genome Sequence of Rhodococcus opacus Strain R7, a Biodegrader of Mono- and Polycyclic Aromatic Hydrocarbons.</title>
        <authorList>
            <person name="Di Gennaro P."/>
            <person name="Zampolli J."/>
            <person name="Presti I."/>
            <person name="Cappelletti M."/>
            <person name="D'Ursi P."/>
            <person name="Orro A."/>
            <person name="Mezzelani A."/>
            <person name="Milanesi L."/>
        </authorList>
    </citation>
    <scope>NUCLEOTIDE SEQUENCE [LARGE SCALE GENOMIC DNA]</scope>
    <source>
        <strain evidence="1 2">R7</strain>
    </source>
</reference>
<name>A0A076ERC0_RHOOP</name>
<dbReference type="AlphaFoldDB" id="A0A076ERC0"/>
<sequence>MVNKSANTFDAAARSLRTTVTPALGESNSLAAEQVRVIAGVLDFYRDRAQHEYPRKLYEFRTYLALAERLSDYPDMDRDARSLLVDALEQARATDRLAVPEYGQLDRATDELTRAIGGMVRSARSTDPDTGAEISRIVLDHSRPLVEMQRSWFLPQGVDPDPAAVPPLRSLLGTPAAPPRAH</sequence>
<organism evidence="1 2">
    <name type="scientific">Rhodococcus opacus</name>
    <name type="common">Nocardia opaca</name>
    <dbReference type="NCBI Taxonomy" id="37919"/>
    <lineage>
        <taxon>Bacteria</taxon>
        <taxon>Bacillati</taxon>
        <taxon>Actinomycetota</taxon>
        <taxon>Actinomycetes</taxon>
        <taxon>Mycobacteriales</taxon>
        <taxon>Nocardiaceae</taxon>
        <taxon>Rhodococcus</taxon>
    </lineage>
</organism>